<dbReference type="Gene3D" id="2.30.29.30">
    <property type="entry name" value="Pleckstrin-homology domain (PH domain)/Phosphotyrosine-binding domain (PTB)"/>
    <property type="match status" value="1"/>
</dbReference>
<feature type="compositionally biased region" description="Polar residues" evidence="2">
    <location>
        <begin position="1"/>
        <end position="11"/>
    </location>
</feature>
<keyword evidence="6" id="KW-1185">Reference proteome</keyword>
<dbReference type="OrthoDB" id="299997at2759"/>
<dbReference type="Proteomes" id="UP000807353">
    <property type="component" value="Unassembled WGS sequence"/>
</dbReference>
<feature type="compositionally biased region" description="Polar residues" evidence="2">
    <location>
        <begin position="367"/>
        <end position="381"/>
    </location>
</feature>
<feature type="compositionally biased region" description="Basic and acidic residues" evidence="2">
    <location>
        <begin position="315"/>
        <end position="332"/>
    </location>
</feature>
<proteinExistence type="predicted"/>
<dbReference type="Pfam" id="PF15411">
    <property type="entry name" value="PH_10"/>
    <property type="match status" value="1"/>
</dbReference>
<dbReference type="InterPro" id="IPR033511">
    <property type="entry name" value="Cdc24/Scd1_PH_dom"/>
</dbReference>
<dbReference type="Gene3D" id="3.40.50.410">
    <property type="entry name" value="von Willebrand factor, type A domain"/>
    <property type="match status" value="1"/>
</dbReference>
<dbReference type="SUPFAM" id="SSF57850">
    <property type="entry name" value="RING/U-box"/>
    <property type="match status" value="1"/>
</dbReference>
<dbReference type="InterPro" id="IPR001841">
    <property type="entry name" value="Znf_RING"/>
</dbReference>
<reference evidence="5" key="1">
    <citation type="submission" date="2020-11" db="EMBL/GenBank/DDBJ databases">
        <authorList>
            <consortium name="DOE Joint Genome Institute"/>
            <person name="Ahrendt S."/>
            <person name="Riley R."/>
            <person name="Andreopoulos W."/>
            <person name="Labutti K."/>
            <person name="Pangilinan J."/>
            <person name="Ruiz-Duenas F.J."/>
            <person name="Barrasa J.M."/>
            <person name="Sanchez-Garcia M."/>
            <person name="Camarero S."/>
            <person name="Miyauchi S."/>
            <person name="Serrano A."/>
            <person name="Linde D."/>
            <person name="Babiker R."/>
            <person name="Drula E."/>
            <person name="Ayuso-Fernandez I."/>
            <person name="Pacheco R."/>
            <person name="Padilla G."/>
            <person name="Ferreira P."/>
            <person name="Barriuso J."/>
            <person name="Kellner H."/>
            <person name="Castanera R."/>
            <person name="Alfaro M."/>
            <person name="Ramirez L."/>
            <person name="Pisabarro A.G."/>
            <person name="Kuo A."/>
            <person name="Tritt A."/>
            <person name="Lipzen A."/>
            <person name="He G."/>
            <person name="Yan M."/>
            <person name="Ng V."/>
            <person name="Cullen D."/>
            <person name="Martin F."/>
            <person name="Rosso M.-N."/>
            <person name="Henrissat B."/>
            <person name="Hibbett D."/>
            <person name="Martinez A.T."/>
            <person name="Grigoriev I.V."/>
        </authorList>
    </citation>
    <scope>NUCLEOTIDE SEQUENCE</scope>
    <source>
        <strain evidence="5">CBS 247.69</strain>
    </source>
</reference>
<evidence type="ECO:0000259" key="3">
    <source>
        <dbReference type="PROSITE" id="PS50089"/>
    </source>
</evidence>
<feature type="compositionally biased region" description="Polar residues" evidence="2">
    <location>
        <begin position="18"/>
        <end position="35"/>
    </location>
</feature>
<dbReference type="AlphaFoldDB" id="A0A9P6CH59"/>
<evidence type="ECO:0000256" key="2">
    <source>
        <dbReference type="SAM" id="MobiDB-lite"/>
    </source>
</evidence>
<feature type="domain" description="VWFA" evidence="4">
    <location>
        <begin position="652"/>
        <end position="847"/>
    </location>
</feature>
<dbReference type="EMBL" id="MU150243">
    <property type="protein sequence ID" value="KAF9466071.1"/>
    <property type="molecule type" value="Genomic_DNA"/>
</dbReference>
<organism evidence="5 6">
    <name type="scientific">Collybia nuda</name>
    <dbReference type="NCBI Taxonomy" id="64659"/>
    <lineage>
        <taxon>Eukaryota</taxon>
        <taxon>Fungi</taxon>
        <taxon>Dikarya</taxon>
        <taxon>Basidiomycota</taxon>
        <taxon>Agaricomycotina</taxon>
        <taxon>Agaricomycetes</taxon>
        <taxon>Agaricomycetidae</taxon>
        <taxon>Agaricales</taxon>
        <taxon>Tricholomatineae</taxon>
        <taxon>Clitocybaceae</taxon>
        <taxon>Collybia</taxon>
    </lineage>
</organism>
<dbReference type="PANTHER" id="PTHR10579:SF43">
    <property type="entry name" value="ZINC FINGER (C3HC4-TYPE RING FINGER) FAMILY PROTEIN"/>
    <property type="match status" value="1"/>
</dbReference>
<feature type="region of interest" description="Disordered" evidence="2">
    <location>
        <begin position="75"/>
        <end position="99"/>
    </location>
</feature>
<feature type="region of interest" description="Disordered" evidence="2">
    <location>
        <begin position="586"/>
        <end position="644"/>
    </location>
</feature>
<gene>
    <name evidence="5" type="ORF">BDZ94DRAFT_1158914</name>
</gene>
<feature type="compositionally biased region" description="Polar residues" evidence="2">
    <location>
        <begin position="79"/>
        <end position="95"/>
    </location>
</feature>
<accession>A0A9P6CH59</accession>
<feature type="compositionally biased region" description="Polar residues" evidence="2">
    <location>
        <begin position="243"/>
        <end position="257"/>
    </location>
</feature>
<comment type="caution">
    <text evidence="5">The sequence shown here is derived from an EMBL/GenBank/DDBJ whole genome shotgun (WGS) entry which is preliminary data.</text>
</comment>
<dbReference type="SUPFAM" id="SSF53300">
    <property type="entry name" value="vWA-like"/>
    <property type="match status" value="1"/>
</dbReference>
<feature type="domain" description="RING-type" evidence="3">
    <location>
        <begin position="119"/>
        <end position="180"/>
    </location>
</feature>
<dbReference type="InterPro" id="IPR002035">
    <property type="entry name" value="VWF_A"/>
</dbReference>
<dbReference type="PROSITE" id="PS50089">
    <property type="entry name" value="ZF_RING_2"/>
    <property type="match status" value="1"/>
</dbReference>
<dbReference type="InterPro" id="IPR013083">
    <property type="entry name" value="Znf_RING/FYVE/PHD"/>
</dbReference>
<dbReference type="PANTHER" id="PTHR10579">
    <property type="entry name" value="CALCIUM-ACTIVATED CHLORIDE CHANNEL REGULATOR"/>
    <property type="match status" value="1"/>
</dbReference>
<dbReference type="Gene3D" id="3.30.40.10">
    <property type="entry name" value="Zinc/RING finger domain, C3HC4 (zinc finger)"/>
    <property type="match status" value="1"/>
</dbReference>
<dbReference type="InterPro" id="IPR051266">
    <property type="entry name" value="CLCR"/>
</dbReference>
<keyword evidence="1" id="KW-0863">Zinc-finger</keyword>
<dbReference type="GO" id="GO:0005085">
    <property type="term" value="F:guanyl-nucleotide exchange factor activity"/>
    <property type="evidence" value="ECO:0007669"/>
    <property type="project" value="InterPro"/>
</dbReference>
<evidence type="ECO:0000259" key="4">
    <source>
        <dbReference type="PROSITE" id="PS50234"/>
    </source>
</evidence>
<evidence type="ECO:0000313" key="6">
    <source>
        <dbReference type="Proteomes" id="UP000807353"/>
    </source>
</evidence>
<dbReference type="InterPro" id="IPR011993">
    <property type="entry name" value="PH-like_dom_sf"/>
</dbReference>
<evidence type="ECO:0000313" key="5">
    <source>
        <dbReference type="EMBL" id="KAF9466071.1"/>
    </source>
</evidence>
<feature type="region of interest" description="Disordered" evidence="2">
    <location>
        <begin position="1"/>
        <end position="55"/>
    </location>
</feature>
<evidence type="ECO:0000256" key="1">
    <source>
        <dbReference type="PROSITE-ProRule" id="PRU00175"/>
    </source>
</evidence>
<dbReference type="GO" id="GO:0008270">
    <property type="term" value="F:zinc ion binding"/>
    <property type="evidence" value="ECO:0007669"/>
    <property type="project" value="UniProtKB-KW"/>
</dbReference>
<feature type="region of interest" description="Disordered" evidence="2">
    <location>
        <begin position="291"/>
        <end position="347"/>
    </location>
</feature>
<keyword evidence="1" id="KW-0479">Metal-binding</keyword>
<feature type="compositionally biased region" description="Polar residues" evidence="2">
    <location>
        <begin position="623"/>
        <end position="644"/>
    </location>
</feature>
<feature type="region of interest" description="Disordered" evidence="2">
    <location>
        <begin position="360"/>
        <end position="388"/>
    </location>
</feature>
<sequence length="1162" mass="127884">MRSTSSTSWISRNHRDSPTPSDHSNSHQVPLTPTYISPRLAPRPPNYSQPASASATPKSSFKVFQTVFRKPNRAPSIHSAYSASTTSSENHTSHPYSAMHIPPLPVVSSRDAIEDEEECPVCLEPLSFSFRLPGEKPHIVPECGHALHEACFTAVYGPPPNQHRNNVPRKTNLGVCGVCRRPMKVGDGDGGKSNKLAALTGMGDHKAAPLFPGRDTPTGRSRAQAASQPYNPNDDDPLDHTGSVRSNPNGEHSQYIVTPSIEVRPEFSSLTRTNDLNQPLTCIVVIELPGKRVGGNVPGPVMPDNYASRSGGNHRGHDTSSGHSSPRPDHISQRRQQQQQQPQHLAEHDISSRQYHNHGLSQDRLAPSTNGHDTYPHNTTMHQEEDSPFNAITEDLRNRIIDWKGHPLSDLGPLQMYDLLSVRRDSAIREFYVYLFKEAIICVVEEKKRGLGRLLSNASGFTDAGPTASMSSQAKGVLRLKGRIYVRHIKHVTATSAAGEMSLTIDMEDELASFILIFKERSSLESWKNNIQGLVNMFQAQNTPPQAPEPRAPNMEEFGGSSKAMRMLSGSTQTTVSTVDSILNGSSRSTLSSSTSHGSLAQRGQIPHSSKLTTLGEDDELSNYESPTSLVTPYTSSGPSNSLTPLPHPPIDLILVVSIPPPSAVPSTAQLKVRVIRATLDFLVSSLSQKDRLSLVTFEVGPSGRVRKTPFLSVGKAQSRARLEKFIDELGVRLEEQQDEFLVRGSKDEKTDVVTAVNHGLDVVLQRKARNPISGMILVSDAADSTRRAQMDLVLARAEAANVPIHSFGYGRSHDPASLWLMSNHTSGTYTFVKDWYDLRDCIAGCVGGMMSIGLLNMKLHMKVVDGHRFRIRKVSGGPSSILASDGQNVDVDVGELRYGERKEMLIELELDNTDMQKMTQSRNPQGRSMNATDHFVRSMGLDSLAIDDSPDFADGMMDGMIDEVPVVEVDGSYFDPAASKNVTRLVHPVLLTVTLLPMSSSAPRPPSTVSDPVIVRRRMELLASDMITRSLVLVSRRNFPQAQRIMGETKRILQTVLQTISRSLPPPNSNGGTRRNRKEILTLSAVRAMQAILQDLQMLSEALEDNVELFAHDQRNFGAQQAMILRDQKSWSGRSATERLFWTTDNSIELVSRSTDWVARE</sequence>
<feature type="compositionally biased region" description="Low complexity" evidence="2">
    <location>
        <begin position="334"/>
        <end position="343"/>
    </location>
</feature>
<keyword evidence="1" id="KW-0862">Zinc</keyword>
<dbReference type="CDD" id="cd13246">
    <property type="entry name" value="PH_Scd1"/>
    <property type="match status" value="1"/>
</dbReference>
<protein>
    <submittedName>
        <fullName evidence="5">Pleckstrin homology domain-containing protein</fullName>
    </submittedName>
</protein>
<feature type="compositionally biased region" description="Low complexity" evidence="2">
    <location>
        <begin position="586"/>
        <end position="600"/>
    </location>
</feature>
<dbReference type="PROSITE" id="PS50234">
    <property type="entry name" value="VWFA"/>
    <property type="match status" value="1"/>
</dbReference>
<name>A0A9P6CH59_9AGAR</name>
<feature type="compositionally biased region" description="Polar residues" evidence="2">
    <location>
        <begin position="218"/>
        <end position="231"/>
    </location>
</feature>
<feature type="region of interest" description="Disordered" evidence="2">
    <location>
        <begin position="203"/>
        <end position="258"/>
    </location>
</feature>
<dbReference type="InterPro" id="IPR036465">
    <property type="entry name" value="vWFA_dom_sf"/>
</dbReference>